<evidence type="ECO:0000313" key="3">
    <source>
        <dbReference type="Proteomes" id="UP000196803"/>
    </source>
</evidence>
<name>A0ABY1S635_CALBS</name>
<dbReference type="Proteomes" id="UP000196803">
    <property type="component" value="Unassembled WGS sequence"/>
</dbReference>
<accession>A0ABY1S635</accession>
<evidence type="ECO:0000313" key="2">
    <source>
        <dbReference type="EMBL" id="SMR91511.1"/>
    </source>
</evidence>
<dbReference type="InterPro" id="IPR001387">
    <property type="entry name" value="Cro/C1-type_HTH"/>
</dbReference>
<organism evidence="2 3">
    <name type="scientific">Caldicellulosiruptor bescii</name>
    <name type="common">Anaerocellum thermophilum</name>
    <dbReference type="NCBI Taxonomy" id="31899"/>
    <lineage>
        <taxon>Bacteria</taxon>
        <taxon>Bacillati</taxon>
        <taxon>Bacillota</taxon>
        <taxon>Bacillota incertae sedis</taxon>
        <taxon>Caldicellulosiruptorales</taxon>
        <taxon>Caldicellulosiruptoraceae</taxon>
        <taxon>Caldicellulosiruptor</taxon>
    </lineage>
</organism>
<feature type="domain" description="HTH cro/C1-type" evidence="1">
    <location>
        <begin position="18"/>
        <end position="48"/>
    </location>
</feature>
<proteinExistence type="predicted"/>
<dbReference type="InterPro" id="IPR010982">
    <property type="entry name" value="Lambda_DNA-bd_dom_sf"/>
</dbReference>
<gene>
    <name evidence="2" type="ORF">SAMN05216240_0504</name>
</gene>
<dbReference type="Gene3D" id="1.10.260.40">
    <property type="entry name" value="lambda repressor-like DNA-binding domains"/>
    <property type="match status" value="1"/>
</dbReference>
<comment type="caution">
    <text evidence="2">The sequence shown here is derived from an EMBL/GenBank/DDBJ whole genome shotgun (WGS) entry which is preliminary data.</text>
</comment>
<protein>
    <submittedName>
        <fullName evidence="2">Helix-turn-helix</fullName>
    </submittedName>
</protein>
<dbReference type="GeneID" id="31773892"/>
<dbReference type="EMBL" id="FXXC01000001">
    <property type="protein sequence ID" value="SMR91511.1"/>
    <property type="molecule type" value="Genomic_DNA"/>
</dbReference>
<dbReference type="RefSeq" id="WP_015908855.1">
    <property type="nucleotide sequence ID" value="NZ_FUZJ01000001.1"/>
</dbReference>
<sequence>MNYEYIREFIARVPTYKFARLIGVHPSTIFRIKQGKQPSPGVILKILETKPHGFEIERFLGEIK</sequence>
<dbReference type="SUPFAM" id="SSF47413">
    <property type="entry name" value="lambda repressor-like DNA-binding domains"/>
    <property type="match status" value="1"/>
</dbReference>
<reference evidence="2 3" key="1">
    <citation type="submission" date="2017-05" db="EMBL/GenBank/DDBJ databases">
        <authorList>
            <person name="Varghese N."/>
            <person name="Submissions S."/>
        </authorList>
    </citation>
    <scope>NUCLEOTIDE SEQUENCE [LARGE SCALE GENOMIC DNA]</scope>
    <source>
        <strain evidence="2 3">MACB1020</strain>
    </source>
</reference>
<dbReference type="Pfam" id="PF01381">
    <property type="entry name" value="HTH_3"/>
    <property type="match status" value="1"/>
</dbReference>
<evidence type="ECO:0000259" key="1">
    <source>
        <dbReference type="Pfam" id="PF01381"/>
    </source>
</evidence>
<dbReference type="CDD" id="cd00093">
    <property type="entry name" value="HTH_XRE"/>
    <property type="match status" value="1"/>
</dbReference>
<keyword evidence="3" id="KW-1185">Reference proteome</keyword>